<dbReference type="InterPro" id="IPR020084">
    <property type="entry name" value="NUDIX_hydrolase_CS"/>
</dbReference>
<feature type="compositionally biased region" description="Basic and acidic residues" evidence="3">
    <location>
        <begin position="1"/>
        <end position="12"/>
    </location>
</feature>
<dbReference type="AlphaFoldDB" id="A0A8J3NYH8"/>
<sequence>MKNEERAHEPHTADPGSLVKRRSPLRTKLVSFGYGVFYRIPPRWRSRMVKLVTARYSVGSVVLIFDSEAAGPERILLLRQPPGRGWTLPAGLLERREAPIMAACREAAEETGIRLTPDQVTPAVPNAVVHHRGHWVDMVFTARVPAARTALSVDGAEVWEARWHALDELPVVTPATARLLGHYGIGPEAHLRDEVDVAR</sequence>
<comment type="caution">
    <text evidence="5">The sequence shown here is derived from an EMBL/GenBank/DDBJ whole genome shotgun (WGS) entry which is preliminary data.</text>
</comment>
<evidence type="ECO:0000256" key="3">
    <source>
        <dbReference type="SAM" id="MobiDB-lite"/>
    </source>
</evidence>
<dbReference type="CDD" id="cd02883">
    <property type="entry name" value="NUDIX_Hydrolase"/>
    <property type="match status" value="1"/>
</dbReference>
<accession>A0A8J3NYH8</accession>
<dbReference type="PROSITE" id="PS00893">
    <property type="entry name" value="NUDIX_BOX"/>
    <property type="match status" value="1"/>
</dbReference>
<evidence type="ECO:0000256" key="2">
    <source>
        <dbReference type="ARBA" id="ARBA00022801"/>
    </source>
</evidence>
<reference evidence="5 6" key="1">
    <citation type="submission" date="2021-01" db="EMBL/GenBank/DDBJ databases">
        <title>Whole genome shotgun sequence of Catellatospora citrea NBRC 14495.</title>
        <authorList>
            <person name="Komaki H."/>
            <person name="Tamura T."/>
        </authorList>
    </citation>
    <scope>NUCLEOTIDE SEQUENCE [LARGE SCALE GENOMIC DNA]</scope>
    <source>
        <strain evidence="5 6">NBRC 14495</strain>
    </source>
</reference>
<dbReference type="EMBL" id="BONH01000001">
    <property type="protein sequence ID" value="GIF95345.1"/>
    <property type="molecule type" value="Genomic_DNA"/>
</dbReference>
<dbReference type="PROSITE" id="PS51462">
    <property type="entry name" value="NUDIX"/>
    <property type="match status" value="1"/>
</dbReference>
<dbReference type="PANTHER" id="PTHR43046:SF14">
    <property type="entry name" value="MUTT_NUDIX FAMILY PROTEIN"/>
    <property type="match status" value="1"/>
</dbReference>
<gene>
    <name evidence="5" type="ORF">Cci01nite_04390</name>
</gene>
<feature type="region of interest" description="Disordered" evidence="3">
    <location>
        <begin position="1"/>
        <end position="20"/>
    </location>
</feature>
<protein>
    <recommendedName>
        <fullName evidence="4">Nudix hydrolase domain-containing protein</fullName>
    </recommendedName>
</protein>
<evidence type="ECO:0000313" key="5">
    <source>
        <dbReference type="EMBL" id="GIF95345.1"/>
    </source>
</evidence>
<name>A0A8J3NYH8_9ACTN</name>
<dbReference type="Gene3D" id="3.90.79.10">
    <property type="entry name" value="Nucleoside Triphosphate Pyrophosphohydrolase"/>
    <property type="match status" value="1"/>
</dbReference>
<feature type="domain" description="Nudix hydrolase" evidence="4">
    <location>
        <begin position="55"/>
        <end position="186"/>
    </location>
</feature>
<dbReference type="Proteomes" id="UP000659904">
    <property type="component" value="Unassembled WGS sequence"/>
</dbReference>
<keyword evidence="2" id="KW-0378">Hydrolase</keyword>
<keyword evidence="6" id="KW-1185">Reference proteome</keyword>
<comment type="cofactor">
    <cofactor evidence="1">
        <name>Mg(2+)</name>
        <dbReference type="ChEBI" id="CHEBI:18420"/>
    </cofactor>
</comment>
<evidence type="ECO:0000259" key="4">
    <source>
        <dbReference type="PROSITE" id="PS51462"/>
    </source>
</evidence>
<dbReference type="Pfam" id="PF00293">
    <property type="entry name" value="NUDIX"/>
    <property type="match status" value="1"/>
</dbReference>
<evidence type="ECO:0000256" key="1">
    <source>
        <dbReference type="ARBA" id="ARBA00001946"/>
    </source>
</evidence>
<dbReference type="InterPro" id="IPR015797">
    <property type="entry name" value="NUDIX_hydrolase-like_dom_sf"/>
</dbReference>
<dbReference type="PANTHER" id="PTHR43046">
    <property type="entry name" value="GDP-MANNOSE MANNOSYL HYDROLASE"/>
    <property type="match status" value="1"/>
</dbReference>
<dbReference type="SUPFAM" id="SSF55811">
    <property type="entry name" value="Nudix"/>
    <property type="match status" value="1"/>
</dbReference>
<proteinExistence type="predicted"/>
<evidence type="ECO:0000313" key="6">
    <source>
        <dbReference type="Proteomes" id="UP000659904"/>
    </source>
</evidence>
<dbReference type="InterPro" id="IPR000086">
    <property type="entry name" value="NUDIX_hydrolase_dom"/>
</dbReference>
<dbReference type="GO" id="GO:0016787">
    <property type="term" value="F:hydrolase activity"/>
    <property type="evidence" value="ECO:0007669"/>
    <property type="project" value="UniProtKB-KW"/>
</dbReference>
<organism evidence="5 6">
    <name type="scientific">Catellatospora citrea</name>
    <dbReference type="NCBI Taxonomy" id="53366"/>
    <lineage>
        <taxon>Bacteria</taxon>
        <taxon>Bacillati</taxon>
        <taxon>Actinomycetota</taxon>
        <taxon>Actinomycetes</taxon>
        <taxon>Micromonosporales</taxon>
        <taxon>Micromonosporaceae</taxon>
        <taxon>Catellatospora</taxon>
    </lineage>
</organism>